<comment type="caution">
    <text evidence="1">The sequence shown here is derived from an EMBL/GenBank/DDBJ whole genome shotgun (WGS) entry which is preliminary data.</text>
</comment>
<evidence type="ECO:0000313" key="2">
    <source>
        <dbReference type="Proteomes" id="UP000236284"/>
    </source>
</evidence>
<dbReference type="Proteomes" id="UP000236284">
    <property type="component" value="Unassembled WGS sequence"/>
</dbReference>
<organism evidence="1 2">
    <name type="scientific">Cylindrospermopsis raciborskii C07</name>
    <dbReference type="NCBI Taxonomy" id="2014886"/>
    <lineage>
        <taxon>Bacteria</taxon>
        <taxon>Bacillati</taxon>
        <taxon>Cyanobacteriota</taxon>
        <taxon>Cyanophyceae</taxon>
        <taxon>Nostocales</taxon>
        <taxon>Aphanizomenonaceae</taxon>
        <taxon>Cylindrospermopsis</taxon>
    </lineage>
</organism>
<dbReference type="RefSeq" id="WP_102939000.1">
    <property type="nucleotide sequence ID" value="NZ_NJHS01000180.1"/>
</dbReference>
<evidence type="ECO:0000313" key="1">
    <source>
        <dbReference type="EMBL" id="PNJ94404.1"/>
    </source>
</evidence>
<dbReference type="SUPFAM" id="SSF52540">
    <property type="entry name" value="P-loop containing nucleoside triphosphate hydrolases"/>
    <property type="match status" value="1"/>
</dbReference>
<name>A0ABX4WJB6_9CYAN</name>
<evidence type="ECO:0008006" key="3">
    <source>
        <dbReference type="Google" id="ProtNLM"/>
    </source>
</evidence>
<dbReference type="InterPro" id="IPR027417">
    <property type="entry name" value="P-loop_NTPase"/>
</dbReference>
<reference evidence="1 2" key="1">
    <citation type="submission" date="2017-06" db="EMBL/GenBank/DDBJ databases">
        <title>Genome variation in co-occurring toxic Cylindrospermopsis raciborskii strains determines phenotypic plasticity.</title>
        <authorList>
            <person name="Willis A."/>
            <person name="Woodhouse J."/>
            <person name="Ongley S."/>
            <person name="Jex A."/>
            <person name="Burford M."/>
            <person name="Neilan B."/>
        </authorList>
    </citation>
    <scope>NUCLEOTIDE SEQUENCE [LARGE SCALE GENOMIC DNA]</scope>
    <source>
        <strain evidence="1 2">C07</strain>
    </source>
</reference>
<sequence length="219" mass="25820">MKTGDLAVLVLDDVLIGLDMSNRLPIIDIIDEYFIDKYQIFLMTYDLEWFEILCEHFVERNGKYWKAFEFYCADNTELELPIFAERGKGRDEYIKRAEQYYATNDYKAAAVYTRSAYEATLKFFCARHRVPVPYVSKPKDLKTNQLWEAVKTYIKTHPKVTNKKTGYEEDYLDSKTINHVEKANGRILNPLSHSRAVSIYRREVQYAIAVVKKLQDRLQ</sequence>
<proteinExistence type="predicted"/>
<dbReference type="EMBL" id="NJHS01000180">
    <property type="protein sequence ID" value="PNJ94404.1"/>
    <property type="molecule type" value="Genomic_DNA"/>
</dbReference>
<protein>
    <recommendedName>
        <fullName evidence="3">HEPN domain-containing protein</fullName>
    </recommendedName>
</protein>
<keyword evidence="2" id="KW-1185">Reference proteome</keyword>
<gene>
    <name evidence="1" type="ORF">CEP15_13225</name>
</gene>
<accession>A0ABX4WJB6</accession>